<organism evidence="1 2">
    <name type="scientific">Brooklawnia cerclae</name>
    <dbReference type="NCBI Taxonomy" id="349934"/>
    <lineage>
        <taxon>Bacteria</taxon>
        <taxon>Bacillati</taxon>
        <taxon>Actinomycetota</taxon>
        <taxon>Actinomycetes</taxon>
        <taxon>Propionibacteriales</taxon>
        <taxon>Propionibacteriaceae</taxon>
        <taxon>Brooklawnia</taxon>
    </lineage>
</organism>
<dbReference type="Proteomes" id="UP000749311">
    <property type="component" value="Unassembled WGS sequence"/>
</dbReference>
<dbReference type="InterPro" id="IPR014942">
    <property type="entry name" value="AbiEii"/>
</dbReference>
<accession>A0ABX0SHZ4</accession>
<evidence type="ECO:0000313" key="2">
    <source>
        <dbReference type="Proteomes" id="UP000749311"/>
    </source>
</evidence>
<gene>
    <name evidence="1" type="ORF">FB473_002240</name>
</gene>
<evidence type="ECO:0000313" key="1">
    <source>
        <dbReference type="EMBL" id="NIH57595.1"/>
    </source>
</evidence>
<dbReference type="Pfam" id="PF08843">
    <property type="entry name" value="AbiEii"/>
    <property type="match status" value="1"/>
</dbReference>
<proteinExistence type="predicted"/>
<evidence type="ECO:0008006" key="3">
    <source>
        <dbReference type="Google" id="ProtNLM"/>
    </source>
</evidence>
<comment type="caution">
    <text evidence="1">The sequence shown here is derived from an EMBL/GenBank/DDBJ whole genome shotgun (WGS) entry which is preliminary data.</text>
</comment>
<reference evidence="1 2" key="1">
    <citation type="submission" date="2020-02" db="EMBL/GenBank/DDBJ databases">
        <title>Sequencing the genomes of 1000 actinobacteria strains.</title>
        <authorList>
            <person name="Klenk H.-P."/>
        </authorList>
    </citation>
    <scope>NUCLEOTIDE SEQUENCE [LARGE SCALE GENOMIC DNA]</scope>
    <source>
        <strain evidence="1 2">DSM 19609</strain>
    </source>
</reference>
<protein>
    <recommendedName>
        <fullName evidence="3">Nucleotidyl transferase AbiEii/AbiGii toxin family protein</fullName>
    </recommendedName>
</protein>
<keyword evidence="2" id="KW-1185">Reference proteome</keyword>
<name>A0ABX0SHZ4_9ACTN</name>
<dbReference type="EMBL" id="JAAMOZ010000001">
    <property type="protein sequence ID" value="NIH57595.1"/>
    <property type="molecule type" value="Genomic_DNA"/>
</dbReference>
<dbReference type="RefSeq" id="WP_208390529.1">
    <property type="nucleotide sequence ID" value="NZ_BAAAOO010000007.1"/>
</dbReference>
<sequence length="270" mass="29790">MLRLYILEGFLARLAAGDERESLILKGGVLLAAFGIRRSTRDVDLAALHLSNETVAVLDLVRTILATVPAADDGIEFDLDSLTAQTIRDEDEYSGVRVGATAHLASAVISFHADVNVGDPIWPEPEHIHLPRLLGGADLELVGYPLPMVHAEKIVTAIQRGTANTRWRDFGDIWALSRRYALTSLDLQQAIGIVADHRNAVLGPLADILDGYADLAQPRWARWRHRSSSDHLPEEFTLVLNDVVGFADPVLLRDVDRSVWDPASRSWQQS</sequence>